<dbReference type="Gene3D" id="2.40.30.170">
    <property type="match status" value="1"/>
</dbReference>
<dbReference type="EMBL" id="QXHD01000004">
    <property type="protein sequence ID" value="NEZ57872.1"/>
    <property type="molecule type" value="Genomic_DNA"/>
</dbReference>
<keyword evidence="4" id="KW-0472">Membrane</keyword>
<keyword evidence="4" id="KW-0812">Transmembrane</keyword>
<protein>
    <submittedName>
        <fullName evidence="9">Efflux RND transporter periplasmic adaptor subunit</fullName>
    </submittedName>
</protein>
<keyword evidence="4" id="KW-1133">Transmembrane helix</keyword>
<dbReference type="Pfam" id="PF25917">
    <property type="entry name" value="BSH_RND"/>
    <property type="match status" value="1"/>
</dbReference>
<evidence type="ECO:0000259" key="5">
    <source>
        <dbReference type="Pfam" id="PF13115"/>
    </source>
</evidence>
<gene>
    <name evidence="9" type="ORF">DXZ20_19950</name>
</gene>
<dbReference type="InterPro" id="IPR006143">
    <property type="entry name" value="RND_pump_MFP"/>
</dbReference>
<keyword evidence="10" id="KW-1185">Reference proteome</keyword>
<feature type="coiled-coil region" evidence="2">
    <location>
        <begin position="222"/>
        <end position="256"/>
    </location>
</feature>
<dbReference type="Pfam" id="PF25954">
    <property type="entry name" value="Beta-barrel_RND_2"/>
    <property type="match status" value="1"/>
</dbReference>
<keyword evidence="2" id="KW-0175">Coiled coil</keyword>
<feature type="domain" description="YtkA-like" evidence="5">
    <location>
        <begin position="471"/>
        <end position="552"/>
    </location>
</feature>
<dbReference type="FunFam" id="2.40.30.170:FF:000010">
    <property type="entry name" value="Efflux RND transporter periplasmic adaptor subunit"/>
    <property type="match status" value="1"/>
</dbReference>
<evidence type="ECO:0000256" key="2">
    <source>
        <dbReference type="SAM" id="Coils"/>
    </source>
</evidence>
<dbReference type="InterPro" id="IPR058637">
    <property type="entry name" value="YknX-like_C"/>
</dbReference>
<dbReference type="RefSeq" id="WP_163700034.1">
    <property type="nucleotide sequence ID" value="NZ_QXHD01000004.1"/>
</dbReference>
<dbReference type="GO" id="GO:1990281">
    <property type="term" value="C:efflux pump complex"/>
    <property type="evidence" value="ECO:0007669"/>
    <property type="project" value="TreeGrafter"/>
</dbReference>
<evidence type="ECO:0000256" key="4">
    <source>
        <dbReference type="SAM" id="Phobius"/>
    </source>
</evidence>
<dbReference type="AlphaFoldDB" id="A0A6M0RQ58"/>
<dbReference type="PANTHER" id="PTHR30469">
    <property type="entry name" value="MULTIDRUG RESISTANCE PROTEIN MDTA"/>
    <property type="match status" value="1"/>
</dbReference>
<dbReference type="Proteomes" id="UP000481033">
    <property type="component" value="Unassembled WGS sequence"/>
</dbReference>
<evidence type="ECO:0000313" key="10">
    <source>
        <dbReference type="Proteomes" id="UP000481033"/>
    </source>
</evidence>
<dbReference type="InterPro" id="IPR058625">
    <property type="entry name" value="MdtA-like_BSH"/>
</dbReference>
<feature type="domain" description="CusB-like beta-barrel" evidence="7">
    <location>
        <begin position="305"/>
        <end position="378"/>
    </location>
</feature>
<feature type="coiled-coil region" evidence="2">
    <location>
        <begin position="170"/>
        <end position="197"/>
    </location>
</feature>
<comment type="similarity">
    <text evidence="1">Belongs to the membrane fusion protein (MFP) (TC 8.A.1) family.</text>
</comment>
<evidence type="ECO:0000259" key="7">
    <source>
        <dbReference type="Pfam" id="PF25954"/>
    </source>
</evidence>
<dbReference type="InterPro" id="IPR058792">
    <property type="entry name" value="Beta-barrel_RND_2"/>
</dbReference>
<evidence type="ECO:0000259" key="8">
    <source>
        <dbReference type="Pfam" id="PF25989"/>
    </source>
</evidence>
<feature type="domain" description="Multidrug resistance protein MdtA-like barrel-sandwich hybrid" evidence="6">
    <location>
        <begin position="116"/>
        <end position="291"/>
    </location>
</feature>
<dbReference type="PANTHER" id="PTHR30469:SF15">
    <property type="entry name" value="HLYD FAMILY OF SECRETION PROTEINS"/>
    <property type="match status" value="1"/>
</dbReference>
<name>A0A6M0RQ58_9CYAN</name>
<feature type="domain" description="YknX-like C-terminal permuted SH3-like" evidence="8">
    <location>
        <begin position="384"/>
        <end position="452"/>
    </location>
</feature>
<dbReference type="GO" id="GO:0015562">
    <property type="term" value="F:efflux transmembrane transporter activity"/>
    <property type="evidence" value="ECO:0007669"/>
    <property type="project" value="TreeGrafter"/>
</dbReference>
<evidence type="ECO:0000256" key="3">
    <source>
        <dbReference type="SAM" id="MobiDB-lite"/>
    </source>
</evidence>
<comment type="caution">
    <text evidence="9">The sequence shown here is derived from an EMBL/GenBank/DDBJ whole genome shotgun (WGS) entry which is preliminary data.</text>
</comment>
<feature type="transmembrane region" description="Helical" evidence="4">
    <location>
        <begin position="35"/>
        <end position="56"/>
    </location>
</feature>
<feature type="region of interest" description="Disordered" evidence="3">
    <location>
        <begin position="1"/>
        <end position="25"/>
    </location>
</feature>
<dbReference type="Gene3D" id="1.10.287.470">
    <property type="entry name" value="Helix hairpin bin"/>
    <property type="match status" value="1"/>
</dbReference>
<organism evidence="9 10">
    <name type="scientific">Adonisia turfae CCMR0081</name>
    <dbReference type="NCBI Taxonomy" id="2292702"/>
    <lineage>
        <taxon>Bacteria</taxon>
        <taxon>Bacillati</taxon>
        <taxon>Cyanobacteriota</taxon>
        <taxon>Adonisia</taxon>
        <taxon>Adonisia turfae</taxon>
    </lineage>
</organism>
<evidence type="ECO:0000256" key="1">
    <source>
        <dbReference type="ARBA" id="ARBA00009477"/>
    </source>
</evidence>
<dbReference type="InterPro" id="IPR032693">
    <property type="entry name" value="YtkA-like_dom"/>
</dbReference>
<dbReference type="Pfam" id="PF13115">
    <property type="entry name" value="YtkA"/>
    <property type="match status" value="1"/>
</dbReference>
<proteinExistence type="inferred from homology"/>
<evidence type="ECO:0000313" key="9">
    <source>
        <dbReference type="EMBL" id="NEZ57872.1"/>
    </source>
</evidence>
<dbReference type="Gene3D" id="2.40.50.100">
    <property type="match status" value="1"/>
</dbReference>
<dbReference type="SUPFAM" id="SSF111369">
    <property type="entry name" value="HlyD-like secretion proteins"/>
    <property type="match status" value="2"/>
</dbReference>
<reference evidence="9 10" key="1">
    <citation type="journal article" date="2020" name="Microb. Ecol.">
        <title>Ecogenomics of the Marine Benthic Filamentous Cyanobacterium Adonisia.</title>
        <authorList>
            <person name="Walter J.M."/>
            <person name="Coutinho F.H."/>
            <person name="Leomil L."/>
            <person name="Hargreaves P.I."/>
            <person name="Campeao M.E."/>
            <person name="Vieira V.V."/>
            <person name="Silva B.S."/>
            <person name="Fistarol G.O."/>
            <person name="Salomon P.S."/>
            <person name="Sawabe T."/>
            <person name="Mino S."/>
            <person name="Hosokawa M."/>
            <person name="Miyashita H."/>
            <person name="Maruyama F."/>
            <person name="van Verk M.C."/>
            <person name="Dutilh B.E."/>
            <person name="Thompson C.C."/>
            <person name="Thompson F.L."/>
        </authorList>
    </citation>
    <scope>NUCLEOTIDE SEQUENCE [LARGE SCALE GENOMIC DNA]</scope>
    <source>
        <strain evidence="9 10">CCMR0081</strain>
    </source>
</reference>
<dbReference type="Gene3D" id="2.40.420.20">
    <property type="match status" value="1"/>
</dbReference>
<sequence length="571" mass="61539">MNYPPESTEEPISEEDYKPEHVAPPQPWWKSSGKALLGLGVFAVLSTGIVGATHILSSSAMEDHDMGGHDMEGMSHDEMMRVDGAFNPTPVTVEVVKAAPLDVSVNYTGAILPYTEVTVYPRVAGQLSNYAIYPGDWVDAGQLLANLDAIERVSQTSEAQASATAFLAAADASQFELEEQQQEIVQIQADLDYLMLERDRFKTLTAEGATSQSQYDLAASQVNAKQAMLEGAKAKLTRLQSKVASDQAQVERARAQIETASAFEGYTQITAPISGIVQARMADPGVVVQPGMGIFKIGDYQQVRLQANVAQQDANQIRVGTPILAKIQGTDTGVIQGEITSIFPQADLETRTVTVEAVVDNPERRLLSGQFVDMEIITQRRTEALSVPKKAVVDFNGEAALWVANGSNAQRRRVTTGMMSRDRIEITDGLQPGDRVITSGNSRLIEGGAVTVVDALGNPTDDFVSPTGSALELSLVSPDTVKAGKNELTLVLNNTETEERVTVSTDDIAFDITMPMKNMAPMMAKVELAATDNPGEFKVNTHLGMRGDWIIEATVTDAEQAGKARLTVPVK</sequence>
<dbReference type="NCBIfam" id="TIGR01730">
    <property type="entry name" value="RND_mfp"/>
    <property type="match status" value="1"/>
</dbReference>
<evidence type="ECO:0000259" key="6">
    <source>
        <dbReference type="Pfam" id="PF25917"/>
    </source>
</evidence>
<dbReference type="Pfam" id="PF25989">
    <property type="entry name" value="YknX_C"/>
    <property type="match status" value="1"/>
</dbReference>
<accession>A0A6M0RQ58</accession>